<evidence type="ECO:0000313" key="2">
    <source>
        <dbReference type="Proteomes" id="UP000671399"/>
    </source>
</evidence>
<name>A0ABS3VFJ6_9ACTN</name>
<organism evidence="1 2">
    <name type="scientific">Micromonospora antibiotica</name>
    <dbReference type="NCBI Taxonomy" id="2807623"/>
    <lineage>
        <taxon>Bacteria</taxon>
        <taxon>Bacillati</taxon>
        <taxon>Actinomycetota</taxon>
        <taxon>Actinomycetes</taxon>
        <taxon>Micromonosporales</taxon>
        <taxon>Micromonosporaceae</taxon>
        <taxon>Micromonospora</taxon>
    </lineage>
</organism>
<keyword evidence="2" id="KW-1185">Reference proteome</keyword>
<sequence length="153" mass="16447">MQPNLDRIPGKQDHLAAAILTRAPRRLDQGFVGSLDPAVAVALGRYGIRLATLALRKRSPELLCRSVLATGLAACLEPADFRDLMEGLALPWCVAQQLDASPAAVFTDGADSLPDGPVAELIRTFGARTDITLEAFGWELVTTPDGPDFRPQR</sequence>
<evidence type="ECO:0000313" key="1">
    <source>
        <dbReference type="EMBL" id="MBO4164322.1"/>
    </source>
</evidence>
<dbReference type="RefSeq" id="WP_208569867.1">
    <property type="nucleotide sequence ID" value="NZ_JAGFWR010000023.1"/>
</dbReference>
<protein>
    <submittedName>
        <fullName evidence="1">Uncharacterized protein</fullName>
    </submittedName>
</protein>
<proteinExistence type="predicted"/>
<dbReference type="EMBL" id="JAGFWR010000023">
    <property type="protein sequence ID" value="MBO4164322.1"/>
    <property type="molecule type" value="Genomic_DNA"/>
</dbReference>
<reference evidence="1 2" key="1">
    <citation type="submission" date="2021-03" db="EMBL/GenBank/DDBJ databases">
        <authorList>
            <person name="Lee D.-H."/>
        </authorList>
    </citation>
    <scope>NUCLEOTIDE SEQUENCE [LARGE SCALE GENOMIC DNA]</scope>
    <source>
        <strain evidence="1 2">MMS20-R2-23</strain>
    </source>
</reference>
<comment type="caution">
    <text evidence="1">The sequence shown here is derived from an EMBL/GenBank/DDBJ whole genome shotgun (WGS) entry which is preliminary data.</text>
</comment>
<dbReference type="Proteomes" id="UP000671399">
    <property type="component" value="Unassembled WGS sequence"/>
</dbReference>
<accession>A0ABS3VFJ6</accession>
<gene>
    <name evidence="1" type="ORF">JQN83_26415</name>
</gene>